<dbReference type="PANTHER" id="PTHR24026">
    <property type="entry name" value="FAT ATYPICAL CADHERIN-RELATED"/>
    <property type="match status" value="1"/>
</dbReference>
<dbReference type="InterPro" id="IPR020894">
    <property type="entry name" value="Cadherin_CS"/>
</dbReference>
<accession>A0A183ETJ0</accession>
<protein>
    <submittedName>
        <fullName evidence="16">CA domain-containing protein</fullName>
    </submittedName>
</protein>
<evidence type="ECO:0000256" key="4">
    <source>
        <dbReference type="ARBA" id="ARBA00022729"/>
    </source>
</evidence>
<evidence type="ECO:0000256" key="11">
    <source>
        <dbReference type="ARBA" id="ARBA00023180"/>
    </source>
</evidence>
<evidence type="ECO:0000256" key="2">
    <source>
        <dbReference type="ARBA" id="ARBA00022536"/>
    </source>
</evidence>
<evidence type="ECO:0000313" key="16">
    <source>
        <dbReference type="WBParaSite" id="GPUH_0002431101-mRNA-1"/>
    </source>
</evidence>
<dbReference type="OrthoDB" id="5855789at2759"/>
<dbReference type="PROSITE" id="PS00232">
    <property type="entry name" value="CADHERIN_1"/>
    <property type="match status" value="1"/>
</dbReference>
<dbReference type="Pfam" id="PF00028">
    <property type="entry name" value="Cadherin"/>
    <property type="match status" value="2"/>
</dbReference>
<proteinExistence type="predicted"/>
<feature type="domain" description="Cadherin" evidence="13">
    <location>
        <begin position="92"/>
        <end position="202"/>
    </location>
</feature>
<keyword evidence="9" id="KW-0472">Membrane</keyword>
<keyword evidence="2" id="KW-0245">EGF-like domain</keyword>
<dbReference type="InterPro" id="IPR015919">
    <property type="entry name" value="Cadherin-like_sf"/>
</dbReference>
<dbReference type="FunFam" id="2.60.40.60:FF:000037">
    <property type="entry name" value="FAT atypical cadherin 1"/>
    <property type="match status" value="1"/>
</dbReference>
<name>A0A183ETJ0_9BILA</name>
<reference evidence="14 15" key="2">
    <citation type="submission" date="2018-11" db="EMBL/GenBank/DDBJ databases">
        <authorList>
            <consortium name="Pathogen Informatics"/>
        </authorList>
    </citation>
    <scope>NUCLEOTIDE SEQUENCE [LARGE SCALE GENOMIC DNA]</scope>
</reference>
<keyword evidence="7" id="KW-0130">Cell adhesion</keyword>
<keyword evidence="10" id="KW-1015">Disulfide bond</keyword>
<evidence type="ECO:0000256" key="5">
    <source>
        <dbReference type="ARBA" id="ARBA00022737"/>
    </source>
</evidence>
<comment type="subcellular location">
    <subcellularLocation>
        <location evidence="1">Membrane</location>
        <topology evidence="1">Single-pass membrane protein</topology>
    </subcellularLocation>
</comment>
<keyword evidence="8" id="KW-1133">Transmembrane helix</keyword>
<evidence type="ECO:0000256" key="12">
    <source>
        <dbReference type="PROSITE-ProRule" id="PRU00043"/>
    </source>
</evidence>
<dbReference type="SMART" id="SM00112">
    <property type="entry name" value="CA"/>
    <property type="match status" value="2"/>
</dbReference>
<reference evidence="16" key="1">
    <citation type="submission" date="2016-06" db="UniProtKB">
        <authorList>
            <consortium name="WormBaseParasite"/>
        </authorList>
    </citation>
    <scope>IDENTIFICATION</scope>
</reference>
<dbReference type="Proteomes" id="UP000271098">
    <property type="component" value="Unassembled WGS sequence"/>
</dbReference>
<evidence type="ECO:0000313" key="14">
    <source>
        <dbReference type="EMBL" id="VDN42637.1"/>
    </source>
</evidence>
<dbReference type="WBParaSite" id="GPUH_0002431101-mRNA-1">
    <property type="protein sequence ID" value="GPUH_0002431101-mRNA-1"/>
    <property type="gene ID" value="GPUH_0002431101"/>
</dbReference>
<evidence type="ECO:0000259" key="13">
    <source>
        <dbReference type="PROSITE" id="PS50268"/>
    </source>
</evidence>
<dbReference type="GO" id="GO:0005886">
    <property type="term" value="C:plasma membrane"/>
    <property type="evidence" value="ECO:0007669"/>
    <property type="project" value="UniProtKB-SubCell"/>
</dbReference>
<dbReference type="Gene3D" id="2.60.40.60">
    <property type="entry name" value="Cadherins"/>
    <property type="match status" value="2"/>
</dbReference>
<sequence length="235" mass="26573">MPKWTEVLSLHAIDPDSPEMPVKYNIIDGDQFGSFTIDAKGILRTSAVLDREAFESYWLTVEASDLAQVPLSSVLHVFVRVLDKNDHVPFSLRPIYFASVPENSPEDTVVVKIEAEDRDDISNNYVSMSVRYRIISGDPQSFFLIDPKTGYVVTRGRRRLDRETQKEYVITVEICDQGDPILCSTVPIVIAVNDLNDNSPYFKQSAFRFIVPAGEVGELCRQALLQLHLVSARRH</sequence>
<dbReference type="InterPro" id="IPR002126">
    <property type="entry name" value="Cadherin-like_dom"/>
</dbReference>
<evidence type="ECO:0000256" key="8">
    <source>
        <dbReference type="ARBA" id="ARBA00022989"/>
    </source>
</evidence>
<dbReference type="PANTHER" id="PTHR24026:SF126">
    <property type="entry name" value="PROTOCADHERIN FAT 4"/>
    <property type="match status" value="1"/>
</dbReference>
<keyword evidence="4" id="KW-0732">Signal</keyword>
<keyword evidence="3" id="KW-0812">Transmembrane</keyword>
<evidence type="ECO:0000313" key="15">
    <source>
        <dbReference type="Proteomes" id="UP000271098"/>
    </source>
</evidence>
<keyword evidence="11" id="KW-0325">Glycoprotein</keyword>
<feature type="domain" description="Cadherin" evidence="13">
    <location>
        <begin position="5"/>
        <end position="96"/>
    </location>
</feature>
<organism evidence="16">
    <name type="scientific">Gongylonema pulchrum</name>
    <dbReference type="NCBI Taxonomy" id="637853"/>
    <lineage>
        <taxon>Eukaryota</taxon>
        <taxon>Metazoa</taxon>
        <taxon>Ecdysozoa</taxon>
        <taxon>Nematoda</taxon>
        <taxon>Chromadorea</taxon>
        <taxon>Rhabditida</taxon>
        <taxon>Spirurina</taxon>
        <taxon>Spiruromorpha</taxon>
        <taxon>Spiruroidea</taxon>
        <taxon>Gongylonematidae</taxon>
        <taxon>Gongylonema</taxon>
    </lineage>
</organism>
<keyword evidence="6 12" id="KW-0106">Calcium</keyword>
<dbReference type="AlphaFoldDB" id="A0A183ETJ0"/>
<dbReference type="PROSITE" id="PS50268">
    <property type="entry name" value="CADHERIN_2"/>
    <property type="match status" value="2"/>
</dbReference>
<evidence type="ECO:0000256" key="9">
    <source>
        <dbReference type="ARBA" id="ARBA00023136"/>
    </source>
</evidence>
<dbReference type="GO" id="GO:0007156">
    <property type="term" value="P:homophilic cell adhesion via plasma membrane adhesion molecules"/>
    <property type="evidence" value="ECO:0007669"/>
    <property type="project" value="InterPro"/>
</dbReference>
<evidence type="ECO:0000256" key="3">
    <source>
        <dbReference type="ARBA" id="ARBA00022692"/>
    </source>
</evidence>
<evidence type="ECO:0000256" key="10">
    <source>
        <dbReference type="ARBA" id="ARBA00023157"/>
    </source>
</evidence>
<keyword evidence="15" id="KW-1185">Reference proteome</keyword>
<dbReference type="EMBL" id="UYRT01100636">
    <property type="protein sequence ID" value="VDN42637.1"/>
    <property type="molecule type" value="Genomic_DNA"/>
</dbReference>
<keyword evidence="5" id="KW-0677">Repeat</keyword>
<evidence type="ECO:0000256" key="6">
    <source>
        <dbReference type="ARBA" id="ARBA00022837"/>
    </source>
</evidence>
<dbReference type="CDD" id="cd11304">
    <property type="entry name" value="Cadherin_repeat"/>
    <property type="match status" value="2"/>
</dbReference>
<gene>
    <name evidence="14" type="ORF">GPUH_LOCUS24282</name>
</gene>
<dbReference type="PRINTS" id="PR00205">
    <property type="entry name" value="CADHERIN"/>
</dbReference>
<dbReference type="GO" id="GO:0005509">
    <property type="term" value="F:calcium ion binding"/>
    <property type="evidence" value="ECO:0007669"/>
    <property type="project" value="UniProtKB-UniRule"/>
</dbReference>
<evidence type="ECO:0000256" key="1">
    <source>
        <dbReference type="ARBA" id="ARBA00004167"/>
    </source>
</evidence>
<evidence type="ECO:0000256" key="7">
    <source>
        <dbReference type="ARBA" id="ARBA00022889"/>
    </source>
</evidence>
<dbReference type="SUPFAM" id="SSF49313">
    <property type="entry name" value="Cadherin-like"/>
    <property type="match status" value="2"/>
</dbReference>